<organism evidence="1 2">
    <name type="scientific">Microcoleus asticus IPMA8</name>
    <dbReference type="NCBI Taxonomy" id="2563858"/>
    <lineage>
        <taxon>Bacteria</taxon>
        <taxon>Bacillati</taxon>
        <taxon>Cyanobacteriota</taxon>
        <taxon>Cyanophyceae</taxon>
        <taxon>Oscillatoriophycideae</taxon>
        <taxon>Oscillatoriales</taxon>
        <taxon>Microcoleaceae</taxon>
        <taxon>Microcoleus</taxon>
        <taxon>Microcoleus asticus</taxon>
    </lineage>
</organism>
<reference evidence="1 2" key="1">
    <citation type="journal article" date="2020" name="Sci. Rep.">
        <title>A novel cyanobacterial geosmin producer, revising GeoA distribution and dispersion patterns in Bacteria.</title>
        <authorList>
            <person name="Churro C."/>
            <person name="Semedo-Aguiar A.P."/>
            <person name="Silva A.D."/>
            <person name="Pereira-Leal J.B."/>
            <person name="Leite R.B."/>
        </authorList>
    </citation>
    <scope>NUCLEOTIDE SEQUENCE [LARGE SCALE GENOMIC DNA]</scope>
    <source>
        <strain evidence="1 2">IPMA8</strain>
    </source>
</reference>
<proteinExistence type="predicted"/>
<comment type="caution">
    <text evidence="1">The sequence shown here is derived from an EMBL/GenBank/DDBJ whole genome shotgun (WGS) entry which is preliminary data.</text>
</comment>
<keyword evidence="2" id="KW-1185">Reference proteome</keyword>
<gene>
    <name evidence="1" type="ORF">E5S67_02968</name>
</gene>
<evidence type="ECO:0000313" key="1">
    <source>
        <dbReference type="EMBL" id="NQE35238.1"/>
    </source>
</evidence>
<protein>
    <submittedName>
        <fullName evidence="1">Uncharacterized protein</fullName>
    </submittedName>
</protein>
<dbReference type="Proteomes" id="UP000702425">
    <property type="component" value="Unassembled WGS sequence"/>
</dbReference>
<sequence>MPSAPRPTQKLARDGIACGYLWRCDPSHNFTLLGSLAFTPDNHLRGLINITDLLRKPEDDKYIEFNRTAMHPVQLLPGAISEILASVTDTGVLTLADRYGLMAATFDDSLNDEDRGCVNRLLRAVLRGRVQVVNELSAAF</sequence>
<accession>A0ABX2CZC1</accession>
<name>A0ABX2CZC1_9CYAN</name>
<dbReference type="EMBL" id="SRRZ01000050">
    <property type="protein sequence ID" value="NQE35238.1"/>
    <property type="molecule type" value="Genomic_DNA"/>
</dbReference>
<evidence type="ECO:0000313" key="2">
    <source>
        <dbReference type="Proteomes" id="UP000702425"/>
    </source>
</evidence>